<dbReference type="OrthoDB" id="7270972at2"/>
<dbReference type="CDD" id="cd10451">
    <property type="entry name" value="GIY-YIG_LuxR_like"/>
    <property type="match status" value="1"/>
</dbReference>
<reference evidence="1 2" key="1">
    <citation type="submission" date="2018-06" db="EMBL/GenBank/DDBJ databases">
        <title>Genomic Encyclopedia of Type Strains, Phase IV (KMG-IV): sequencing the most valuable type-strain genomes for metagenomic binning, comparative biology and taxonomic classification.</title>
        <authorList>
            <person name="Goeker M."/>
        </authorList>
    </citation>
    <scope>NUCLEOTIDE SEQUENCE [LARGE SCALE GENOMIC DNA]</scope>
    <source>
        <strain evidence="1 2">DSM 24875</strain>
    </source>
</reference>
<dbReference type="RefSeq" id="WP_113891567.1">
    <property type="nucleotide sequence ID" value="NZ_QNRK01000030.1"/>
</dbReference>
<protein>
    <recommendedName>
        <fullName evidence="3">GIY-YIG nuclease family protein</fullName>
    </recommendedName>
</protein>
<dbReference type="SUPFAM" id="SSF82771">
    <property type="entry name" value="GIY-YIG endonuclease"/>
    <property type="match status" value="1"/>
</dbReference>
<evidence type="ECO:0000313" key="1">
    <source>
        <dbReference type="EMBL" id="RBP06504.1"/>
    </source>
</evidence>
<dbReference type="Proteomes" id="UP000253529">
    <property type="component" value="Unassembled WGS sequence"/>
</dbReference>
<gene>
    <name evidence="1" type="ORF">DFR50_13061</name>
</gene>
<proteinExistence type="predicted"/>
<dbReference type="Gene3D" id="3.40.1440.10">
    <property type="entry name" value="GIY-YIG endonuclease"/>
    <property type="match status" value="1"/>
</dbReference>
<organism evidence="1 2">
    <name type="scientific">Roseiarcus fermentans</name>
    <dbReference type="NCBI Taxonomy" id="1473586"/>
    <lineage>
        <taxon>Bacteria</taxon>
        <taxon>Pseudomonadati</taxon>
        <taxon>Pseudomonadota</taxon>
        <taxon>Alphaproteobacteria</taxon>
        <taxon>Hyphomicrobiales</taxon>
        <taxon>Roseiarcaceae</taxon>
        <taxon>Roseiarcus</taxon>
    </lineage>
</organism>
<dbReference type="AlphaFoldDB" id="A0A366EVY4"/>
<keyword evidence="2" id="KW-1185">Reference proteome</keyword>
<accession>A0A366EVY4</accession>
<name>A0A366EVY4_9HYPH</name>
<sequence length="111" mass="12597">MKREDRKAAVDAYKERKSDPGIYVVRCAASGQQWVGGAPDLRTIWNRVSFALRQGGGRPASLQRAWTEHGAERFAFEIVERLDVEDPLYDGARTLRDRLGHWRDALPAEAM</sequence>
<dbReference type="EMBL" id="QNRK01000030">
    <property type="protein sequence ID" value="RBP06504.1"/>
    <property type="molecule type" value="Genomic_DNA"/>
</dbReference>
<evidence type="ECO:0008006" key="3">
    <source>
        <dbReference type="Google" id="ProtNLM"/>
    </source>
</evidence>
<comment type="caution">
    <text evidence="1">The sequence shown here is derived from an EMBL/GenBank/DDBJ whole genome shotgun (WGS) entry which is preliminary data.</text>
</comment>
<dbReference type="InterPro" id="IPR035901">
    <property type="entry name" value="GIY-YIG_endonuc_sf"/>
</dbReference>
<evidence type="ECO:0000313" key="2">
    <source>
        <dbReference type="Proteomes" id="UP000253529"/>
    </source>
</evidence>